<accession>E1WYM7</accession>
<dbReference type="STRING" id="862908.BMS_2896"/>
<reference evidence="4" key="1">
    <citation type="journal article" date="2013" name="ISME J.">
        <title>A small predatory core genome in the divergent marine Bacteriovorax marinus SJ and the terrestrial Bdellovibrio bacteriovorus.</title>
        <authorList>
            <person name="Crossman L.C."/>
            <person name="Chen H."/>
            <person name="Cerdeno-Tarraga A.M."/>
            <person name="Brooks K."/>
            <person name="Quail M.A."/>
            <person name="Pineiro S.A."/>
            <person name="Hobley L."/>
            <person name="Sockett R.E."/>
            <person name="Bentley S.D."/>
            <person name="Parkhill J."/>
            <person name="Williams H.N."/>
            <person name="Stine O.C."/>
        </authorList>
    </citation>
    <scope>NUCLEOTIDE SEQUENCE [LARGE SCALE GENOMIC DNA]</scope>
    <source>
        <strain evidence="4">ATCC BAA-682 / DSM 15412 / SJ</strain>
    </source>
</reference>
<dbReference type="InterPro" id="IPR028087">
    <property type="entry name" value="Tad_N"/>
</dbReference>
<gene>
    <name evidence="3" type="ordered locus">BMS_2896</name>
</gene>
<organism evidence="3 4">
    <name type="scientific">Halobacteriovorax marinus (strain ATCC BAA-682 / DSM 15412 / SJ)</name>
    <name type="common">Bacteriovorax marinus</name>
    <dbReference type="NCBI Taxonomy" id="862908"/>
    <lineage>
        <taxon>Bacteria</taxon>
        <taxon>Pseudomonadati</taxon>
        <taxon>Bdellovibrionota</taxon>
        <taxon>Bacteriovoracia</taxon>
        <taxon>Bacteriovoracales</taxon>
        <taxon>Halobacteriovoraceae</taxon>
        <taxon>Halobacteriovorax</taxon>
    </lineage>
</organism>
<dbReference type="AlphaFoldDB" id="E1WYM7"/>
<evidence type="ECO:0000259" key="2">
    <source>
        <dbReference type="Pfam" id="PF13400"/>
    </source>
</evidence>
<dbReference type="HOGENOM" id="CLU_324858_0_0_7"/>
<evidence type="ECO:0000313" key="4">
    <source>
        <dbReference type="Proteomes" id="UP000008963"/>
    </source>
</evidence>
<sequence>MRKIYKSEKGQLSIFLGIIMVIIITMMAFIINVGLFVKAKINLQNAVDAAAWSGAAVQARQLSNIAYMNWEMRNTYKEWMFKYYVIGHLGLSDQLKADVVATKNKTSFRLLPFPGSSEVDPYNLPSTCMAFGGSKDICKLVSTPGLPRFEAPGLAGIDDQHESFENTIAKIKADNCSTKSVKNFASAMIWAYGIKKDFFSDTPAAATHRPGAWIQAMELALRMRNLEAIVNRPPVDDPICFGSSSCKTIESLASDNAGGSFGNPYNERPIKAFKSAFRNLSGGTYKSGEIKDEFSGSFKLTELKPKIFDAKNGTLSRLLMPPSPNVNLGSTSFDPSQKRYLDLIAYPLNLVTFYTTMVTNNSGEAIQSIVGSTPVESACGSTKTGLPVPGYIFGYVKNPKVLTYYAVKGEANFVGLFYPFTDTNGITLQAYAAAKPFGGRVGPMLFGFGDENASTLIPRVENAQNRTLPYVSALLVPPGPFRAGRPIPNNQDFWVQSATSVIGGSPAAGIDVKFGIPNILYDYVSMGDLTQHTTSTEGAILTIRETTSAIAEPLEELGLYDAKQYSKFASHLQVADPTIVGAVEIERALESVRQPTRYEALNYMIPTFEEGDSNPEKLAAYPVVKKKGNSPFTGNTLYQLFGPIWGSDTLYSTPDAIISIIQSFMMSNQTAIDKYLDSLKEVAESIAATPSTGTDTYKNAAETIYPLAAGLDNLSNCDSLSMATRFNQFFNGGSTQCDIKPLGELVRDYIKTESDTGGENYKYFYLTSYVKPNSGTPYKQPVSNKELLTAYAPGERQGSNDEGELLHPFNVYSTILSAKRNYYSTKLVAMRALAESGQGTYQEKPIYSEAAGSSSGSVSFKIPSDLLSTKIVNELENGQLNDFGDLTH</sequence>
<dbReference type="RefSeq" id="WP_014245441.1">
    <property type="nucleotide sequence ID" value="NC_016620.1"/>
</dbReference>
<dbReference type="Pfam" id="PF13400">
    <property type="entry name" value="Tad"/>
    <property type="match status" value="1"/>
</dbReference>
<keyword evidence="4" id="KW-1185">Reference proteome</keyword>
<dbReference type="EMBL" id="FQ312005">
    <property type="protein sequence ID" value="CBW27667.1"/>
    <property type="molecule type" value="Genomic_DNA"/>
</dbReference>
<dbReference type="OrthoDB" id="5287234at2"/>
<evidence type="ECO:0000313" key="3">
    <source>
        <dbReference type="EMBL" id="CBW27667.1"/>
    </source>
</evidence>
<keyword evidence="1" id="KW-0472">Membrane</keyword>
<keyword evidence="1" id="KW-0812">Transmembrane</keyword>
<proteinExistence type="predicted"/>
<feature type="domain" description="Putative Flp pilus-assembly TadG-like N-terminal" evidence="2">
    <location>
        <begin position="10"/>
        <end position="56"/>
    </location>
</feature>
<evidence type="ECO:0000256" key="1">
    <source>
        <dbReference type="SAM" id="Phobius"/>
    </source>
</evidence>
<dbReference type="PATRIC" id="fig|862908.3.peg.2769"/>
<protein>
    <submittedName>
        <fullName evidence="3">Membrane protein</fullName>
    </submittedName>
</protein>
<feature type="transmembrane region" description="Helical" evidence="1">
    <location>
        <begin position="12"/>
        <end position="37"/>
    </location>
</feature>
<dbReference type="KEGG" id="bmx:BMS_2896"/>
<name>E1WYM7_HALMS</name>
<keyword evidence="1" id="KW-1133">Transmembrane helix</keyword>
<dbReference type="Proteomes" id="UP000008963">
    <property type="component" value="Chromosome"/>
</dbReference>
<dbReference type="eggNOG" id="ENOG502ZH82">
    <property type="taxonomic scope" value="Bacteria"/>
</dbReference>